<sequence>MAKISGAAGGASLAAGEILITSWTCDVSGETIDTTDSGDTTWMTHMASGYKGWSGSFEGFAITTVEDETVGDTPAELILTTEANNTYTGNAIITGVSTVVDVPGAEAVKKSYTFQGTGALVQAVS</sequence>
<name>X0SSW1_9ZZZZ</name>
<dbReference type="EMBL" id="BARS01003190">
    <property type="protein sequence ID" value="GAF78982.1"/>
    <property type="molecule type" value="Genomic_DNA"/>
</dbReference>
<gene>
    <name evidence="1" type="ORF">S01H1_06150</name>
</gene>
<organism evidence="1">
    <name type="scientific">marine sediment metagenome</name>
    <dbReference type="NCBI Taxonomy" id="412755"/>
    <lineage>
        <taxon>unclassified sequences</taxon>
        <taxon>metagenomes</taxon>
        <taxon>ecological metagenomes</taxon>
    </lineage>
</organism>
<proteinExistence type="predicted"/>
<dbReference type="AlphaFoldDB" id="X0SSW1"/>
<accession>X0SSW1</accession>
<evidence type="ECO:0000313" key="1">
    <source>
        <dbReference type="EMBL" id="GAF78982.1"/>
    </source>
</evidence>
<comment type="caution">
    <text evidence="1">The sequence shown here is derived from an EMBL/GenBank/DDBJ whole genome shotgun (WGS) entry which is preliminary data.</text>
</comment>
<protein>
    <submittedName>
        <fullName evidence="1">Uncharacterized protein</fullName>
    </submittedName>
</protein>
<reference evidence="1" key="1">
    <citation type="journal article" date="2014" name="Front. Microbiol.">
        <title>High frequency of phylogenetically diverse reductive dehalogenase-homologous genes in deep subseafloor sedimentary metagenomes.</title>
        <authorList>
            <person name="Kawai M."/>
            <person name="Futagami T."/>
            <person name="Toyoda A."/>
            <person name="Takaki Y."/>
            <person name="Nishi S."/>
            <person name="Hori S."/>
            <person name="Arai W."/>
            <person name="Tsubouchi T."/>
            <person name="Morono Y."/>
            <person name="Uchiyama I."/>
            <person name="Ito T."/>
            <person name="Fujiyama A."/>
            <person name="Inagaki F."/>
            <person name="Takami H."/>
        </authorList>
    </citation>
    <scope>NUCLEOTIDE SEQUENCE</scope>
    <source>
        <strain evidence="1">Expedition CK06-06</strain>
    </source>
</reference>